<comment type="catalytic activity">
    <reaction evidence="7">
        <text>L-ornithine + 2-oxoglutarate = L-glutamate 5-semialdehyde + L-glutamate</text>
        <dbReference type="Rhea" id="RHEA:25160"/>
        <dbReference type="ChEBI" id="CHEBI:16810"/>
        <dbReference type="ChEBI" id="CHEBI:29985"/>
        <dbReference type="ChEBI" id="CHEBI:46911"/>
        <dbReference type="ChEBI" id="CHEBI:58066"/>
        <dbReference type="EC" id="2.6.1.13"/>
    </reaction>
</comment>
<name>A0A0E3K7A5_SACSO</name>
<keyword evidence="5 10" id="KW-0808">Transferase</keyword>
<evidence type="ECO:0000256" key="4">
    <source>
        <dbReference type="ARBA" id="ARBA00022576"/>
    </source>
</evidence>
<evidence type="ECO:0000313" key="30">
    <source>
        <dbReference type="Proteomes" id="UP000275843"/>
    </source>
</evidence>
<evidence type="ECO:0000313" key="10">
    <source>
        <dbReference type="EMBL" id="AKA73330.1"/>
    </source>
</evidence>
<dbReference type="GeneID" id="44128928"/>
<dbReference type="Proteomes" id="UP000273194">
    <property type="component" value="Chromosome"/>
</dbReference>
<dbReference type="Proteomes" id="UP000267993">
    <property type="component" value="Chromosome"/>
</dbReference>
<evidence type="ECO:0000313" key="18">
    <source>
        <dbReference type="EMBL" id="AZF80876.1"/>
    </source>
</evidence>
<evidence type="ECO:0000313" key="22">
    <source>
        <dbReference type="Proteomes" id="UP000033057"/>
    </source>
</evidence>
<evidence type="ECO:0000313" key="31">
    <source>
        <dbReference type="Proteomes" id="UP000278715"/>
    </source>
</evidence>
<dbReference type="Proteomes" id="UP000275843">
    <property type="component" value="Chromosome"/>
</dbReference>
<dbReference type="InterPro" id="IPR005814">
    <property type="entry name" value="Aminotrans_3"/>
</dbReference>
<accession>A0A0E3K7A5</accession>
<dbReference type="GO" id="GO:0030170">
    <property type="term" value="F:pyridoxal phosphate binding"/>
    <property type="evidence" value="ECO:0007669"/>
    <property type="project" value="InterPro"/>
</dbReference>
<evidence type="ECO:0000313" key="12">
    <source>
        <dbReference type="EMBL" id="AKA78722.1"/>
    </source>
</evidence>
<dbReference type="InterPro" id="IPR015424">
    <property type="entry name" value="PyrdxlP-dep_Trfase"/>
</dbReference>
<dbReference type="AlphaFoldDB" id="A0A0E3K7A5"/>
<evidence type="ECO:0000313" key="24">
    <source>
        <dbReference type="Proteomes" id="UP000033106"/>
    </source>
</evidence>
<evidence type="ECO:0000313" key="26">
    <source>
        <dbReference type="Proteomes" id="UP000267993"/>
    </source>
</evidence>
<reference evidence="22 23" key="1">
    <citation type="journal article" date="2015" name="Genome Announc.">
        <title>Complete Genome Sequence of Sulfolobus solfataricus Strain 98/2 and Evolved Derivatives.</title>
        <authorList>
            <person name="McCarthy S."/>
            <person name="Gradnigo J."/>
            <person name="Johnson T."/>
            <person name="Payne S."/>
            <person name="Lipzen A."/>
            <person name="Martin J."/>
            <person name="Schackwitz W."/>
            <person name="Moriyama E."/>
            <person name="Blum P."/>
        </authorList>
    </citation>
    <scope>NUCLEOTIDE SEQUENCE [LARGE SCALE GENOMIC DNA]</scope>
    <source>
        <strain evidence="22">98/2 SULC</strain>
        <strain evidence="10">SARC-B</strain>
        <strain evidence="11">SARC-C</strain>
        <strain evidence="12 24">SULA</strain>
        <strain evidence="23">SULB</strain>
    </source>
</reference>
<dbReference type="Proteomes" id="UP000282269">
    <property type="component" value="Chromosome"/>
</dbReference>
<dbReference type="Pfam" id="PF00202">
    <property type="entry name" value="Aminotran_3"/>
    <property type="match status" value="1"/>
</dbReference>
<dbReference type="EMBL" id="CP050869">
    <property type="protein sequence ID" value="QPG50311.1"/>
    <property type="molecule type" value="Genomic_DNA"/>
</dbReference>
<evidence type="ECO:0000313" key="16">
    <source>
        <dbReference type="EMBL" id="AZF75662.1"/>
    </source>
</evidence>
<dbReference type="Proteomes" id="UP000273443">
    <property type="component" value="Chromosome"/>
</dbReference>
<dbReference type="FunFam" id="3.40.640.10:FF:000013">
    <property type="entry name" value="4-aminobutyrate aminotransferase"/>
    <property type="match status" value="1"/>
</dbReference>
<keyword evidence="6 9" id="KW-0663">Pyridoxal phosphate</keyword>
<evidence type="ECO:0000313" key="29">
    <source>
        <dbReference type="Proteomes" id="UP000273443"/>
    </source>
</evidence>
<dbReference type="PIRSF" id="PIRSF000521">
    <property type="entry name" value="Transaminase_4ab_Lys_Orn"/>
    <property type="match status" value="1"/>
</dbReference>
<evidence type="ECO:0000256" key="2">
    <source>
        <dbReference type="ARBA" id="ARBA00008954"/>
    </source>
</evidence>
<evidence type="ECO:0000313" key="11">
    <source>
        <dbReference type="EMBL" id="AKA76029.1"/>
    </source>
</evidence>
<dbReference type="KEGG" id="ssol:SULB_0984"/>
<dbReference type="Proteomes" id="UP000278715">
    <property type="component" value="Chromosome"/>
</dbReference>
<evidence type="ECO:0000256" key="6">
    <source>
        <dbReference type="ARBA" id="ARBA00022898"/>
    </source>
</evidence>
<comment type="similarity">
    <text evidence="2 9">Belongs to the class-III pyridoxal-phosphate-dependent aminotransferase family.</text>
</comment>
<dbReference type="RefSeq" id="WP_009992747.1">
    <property type="nucleotide sequence ID" value="NZ_CP011055.2"/>
</dbReference>
<dbReference type="GO" id="GO:0042802">
    <property type="term" value="F:identical protein binding"/>
    <property type="evidence" value="ECO:0007669"/>
    <property type="project" value="TreeGrafter"/>
</dbReference>
<dbReference type="Proteomes" id="UP000033057">
    <property type="component" value="Chromosome"/>
</dbReference>
<evidence type="ECO:0000313" key="23">
    <source>
        <dbReference type="Proteomes" id="UP000033085"/>
    </source>
</evidence>
<dbReference type="EMBL" id="CP033236">
    <property type="protein sequence ID" value="AZF70418.1"/>
    <property type="molecule type" value="Genomic_DNA"/>
</dbReference>
<dbReference type="Proteomes" id="UP000033085">
    <property type="component" value="Chromosome"/>
</dbReference>
<evidence type="ECO:0000313" key="32">
    <source>
        <dbReference type="Proteomes" id="UP000282269"/>
    </source>
</evidence>
<evidence type="ECO:0000313" key="19">
    <source>
        <dbReference type="EMBL" id="AZF83516.1"/>
    </source>
</evidence>
<evidence type="ECO:0000256" key="1">
    <source>
        <dbReference type="ARBA" id="ARBA00001933"/>
    </source>
</evidence>
<evidence type="ECO:0000313" key="27">
    <source>
        <dbReference type="Proteomes" id="UP000269431"/>
    </source>
</evidence>
<reference evidence="26 27" key="4">
    <citation type="journal article" date="2018" name="Proc. Natl. Acad. Sci. U.S.A.">
        <title>Nonmutational mechanism of inheritance in the Archaeon Sulfolobus solfataricus.</title>
        <authorList>
            <person name="Payne S."/>
            <person name="McCarthy S."/>
            <person name="Johnson T."/>
            <person name="North E."/>
            <person name="Blum P."/>
        </authorList>
    </citation>
    <scope>NUCLEOTIDE SEQUENCE [LARGE SCALE GENOMIC DNA]</scope>
    <source>
        <strain evidence="14 26">SARC-H</strain>
        <strain evidence="15 30">SARC-I</strain>
        <strain evidence="17 31">SARC-N</strain>
        <strain evidence="18 32">SARC-O</strain>
        <strain evidence="19 27">SUL120</strain>
        <strain evidence="13 28">SULG</strain>
        <strain evidence="16 29">SULM</strain>
    </source>
</reference>
<dbReference type="InterPro" id="IPR050103">
    <property type="entry name" value="Class-III_PLP-dep_AT"/>
</dbReference>
<gene>
    <name evidence="20" type="ORF">HFC64_11300</name>
    <name evidence="21" type="ORF">SSOP1_3299</name>
    <name evidence="12" type="ORF">SULA_0982</name>
    <name evidence="10" type="ORF">SULB_0984</name>
    <name evidence="11" type="ORF">SULC_0983</name>
    <name evidence="13" type="ORF">SULG_04820</name>
    <name evidence="14" type="ORF">SULH_04820</name>
    <name evidence="15" type="ORF">SULI_04820</name>
    <name evidence="16" type="ORF">SULM_04820</name>
    <name evidence="17" type="ORF">SULN_04820</name>
    <name evidence="18" type="ORF">SULO_04830</name>
    <name evidence="19" type="ORF">SULZ_05065</name>
</gene>
<dbReference type="GeneID" id="1453226"/>
<evidence type="ECO:0000313" key="25">
    <source>
        <dbReference type="Proteomes" id="UP000076770"/>
    </source>
</evidence>
<comment type="cofactor">
    <cofactor evidence="1">
        <name>pyridoxal 5'-phosphate</name>
        <dbReference type="ChEBI" id="CHEBI:597326"/>
    </cofactor>
</comment>
<dbReference type="InterPro" id="IPR049704">
    <property type="entry name" value="Aminotrans_3_PPA_site"/>
</dbReference>
<dbReference type="EMBL" id="CP033239">
    <property type="protein sequence ID" value="AZF78270.1"/>
    <property type="molecule type" value="Genomic_DNA"/>
</dbReference>
<dbReference type="EMBL" id="CP033241">
    <property type="protein sequence ID" value="AZF83516.1"/>
    <property type="molecule type" value="Genomic_DNA"/>
</dbReference>
<protein>
    <recommendedName>
        <fullName evidence="8">Ornithine aminotransferase</fullName>
        <ecNumber evidence="3">2.6.1.13</ecNumber>
    </recommendedName>
</protein>
<dbReference type="EMBL" id="CP011055">
    <property type="protein sequence ID" value="AKA73330.1"/>
    <property type="molecule type" value="Genomic_DNA"/>
</dbReference>
<dbReference type="GO" id="GO:0004587">
    <property type="term" value="F:ornithine aminotransferase activity"/>
    <property type="evidence" value="ECO:0007669"/>
    <property type="project" value="UniProtKB-EC"/>
</dbReference>
<evidence type="ECO:0000256" key="3">
    <source>
        <dbReference type="ARBA" id="ARBA00012924"/>
    </source>
</evidence>
<proteinExistence type="inferred from homology"/>
<dbReference type="EMBL" id="CP011057">
    <property type="protein sequence ID" value="AKA78722.1"/>
    <property type="molecule type" value="Genomic_DNA"/>
</dbReference>
<dbReference type="Gene3D" id="3.90.1150.10">
    <property type="entry name" value="Aspartate Aminotransferase, domain 1"/>
    <property type="match status" value="1"/>
</dbReference>
<dbReference type="InterPro" id="IPR015421">
    <property type="entry name" value="PyrdxlP-dep_Trfase_major"/>
</dbReference>
<evidence type="ECO:0000256" key="9">
    <source>
        <dbReference type="RuleBase" id="RU003560"/>
    </source>
</evidence>
<evidence type="ECO:0000313" key="33">
    <source>
        <dbReference type="Proteomes" id="UP000594632"/>
    </source>
</evidence>
<evidence type="ECO:0000256" key="5">
    <source>
        <dbReference type="ARBA" id="ARBA00022679"/>
    </source>
</evidence>
<dbReference type="Gene3D" id="3.40.640.10">
    <property type="entry name" value="Type I PLP-dependent aspartate aminotransferase-like (Major domain)"/>
    <property type="match status" value="1"/>
</dbReference>
<reference evidence="21" key="2">
    <citation type="submission" date="2016-04" db="EMBL/GenBank/DDBJ databases">
        <authorList>
            <person name="Evans L.H."/>
            <person name="Alamgir A."/>
            <person name="Owens N."/>
            <person name="Weber N.D."/>
            <person name="Virtaneva K."/>
            <person name="Barbian K."/>
            <person name="Babar A."/>
            <person name="Rosenke K."/>
        </authorList>
    </citation>
    <scope>NUCLEOTIDE SEQUENCE</scope>
    <source>
        <strain evidence="21">P1</strain>
    </source>
</reference>
<keyword evidence="4 10" id="KW-0032">Aminotransferase</keyword>
<dbReference type="EMBL" id="LT549890">
    <property type="protein sequence ID" value="SAI86853.1"/>
    <property type="molecule type" value="Genomic_DNA"/>
</dbReference>
<evidence type="ECO:0000256" key="7">
    <source>
        <dbReference type="ARBA" id="ARBA00052899"/>
    </source>
</evidence>
<dbReference type="EMBL" id="CP033237">
    <property type="protein sequence ID" value="AZF73038.1"/>
    <property type="molecule type" value="Genomic_DNA"/>
</dbReference>
<evidence type="ECO:0000313" key="28">
    <source>
        <dbReference type="Proteomes" id="UP000273194"/>
    </source>
</evidence>
<reference evidence="20 33" key="6">
    <citation type="journal article" date="2020" name="Nat. Commun.">
        <title>The structures of two archaeal type IV pili illuminate evolutionary relationships.</title>
        <authorList>
            <person name="Wang F."/>
            <person name="Baquero D.P."/>
            <person name="Su Z."/>
            <person name="Beltran L.C."/>
            <person name="Prangishvili D."/>
            <person name="Krupovic M."/>
            <person name="Egelman E.H."/>
        </authorList>
    </citation>
    <scope>NUCLEOTIDE SEQUENCE [LARGE SCALE GENOMIC DNA]</scope>
    <source>
        <strain evidence="20 33">POZ149</strain>
    </source>
</reference>
<reference evidence="10" key="5">
    <citation type="submission" date="2018-10" db="EMBL/GenBank/DDBJ databases">
        <authorList>
            <person name="McCarthy S."/>
            <person name="Gradnigo J."/>
            <person name="Johnson T."/>
            <person name="Payne S."/>
            <person name="Lipzen A."/>
            <person name="Schackwitz W."/>
            <person name="Martin J."/>
            <person name="Moriyama E."/>
            <person name="Blum P."/>
        </authorList>
    </citation>
    <scope>NUCLEOTIDE SEQUENCE</scope>
    <source>
        <strain evidence="10">SARC-B</strain>
        <strain evidence="11">SARC-C</strain>
        <strain evidence="12">SULA</strain>
    </source>
</reference>
<evidence type="ECO:0000313" key="14">
    <source>
        <dbReference type="EMBL" id="AZF70418.1"/>
    </source>
</evidence>
<evidence type="ECO:0000256" key="8">
    <source>
        <dbReference type="ARBA" id="ARBA00073894"/>
    </source>
</evidence>
<dbReference type="EMBL" id="CP011056">
    <property type="protein sequence ID" value="AKA76029.1"/>
    <property type="molecule type" value="Genomic_DNA"/>
</dbReference>
<dbReference type="InterPro" id="IPR015422">
    <property type="entry name" value="PyrdxlP-dep_Trfase_small"/>
</dbReference>
<evidence type="ECO:0000313" key="21">
    <source>
        <dbReference type="EMBL" id="SAI86853.1"/>
    </source>
</evidence>
<dbReference type="SUPFAM" id="SSF53383">
    <property type="entry name" value="PLP-dependent transferases"/>
    <property type="match status" value="1"/>
</dbReference>
<dbReference type="Proteomes" id="UP000033106">
    <property type="component" value="Chromosome"/>
</dbReference>
<dbReference type="Proteomes" id="UP000594632">
    <property type="component" value="Chromosome"/>
</dbReference>
<dbReference type="PANTHER" id="PTHR11986:SF58">
    <property type="entry name" value="LEUCINE_METHIONINE RACEMASE"/>
    <property type="match status" value="1"/>
</dbReference>
<dbReference type="EC" id="2.6.1.13" evidence="3"/>
<dbReference type="OrthoDB" id="6534at2157"/>
<evidence type="ECO:0000313" key="17">
    <source>
        <dbReference type="EMBL" id="AZF78270.1"/>
    </source>
</evidence>
<dbReference type="OMA" id="RSAWDLC"/>
<dbReference type="PROSITE" id="PS00600">
    <property type="entry name" value="AA_TRANSFER_CLASS_3"/>
    <property type="match status" value="1"/>
</dbReference>
<dbReference type="PATRIC" id="fig|2287.6.peg.1040"/>
<dbReference type="Proteomes" id="UP000076770">
    <property type="component" value="Chromosome i"/>
</dbReference>
<reference evidence="25" key="3">
    <citation type="submission" date="2016-04" db="EMBL/GenBank/DDBJ databases">
        <authorList>
            <person name="Shah S.A."/>
            <person name="Garrett R.A."/>
        </authorList>
    </citation>
    <scope>NUCLEOTIDE SEQUENCE [LARGE SCALE GENOMIC DNA]</scope>
    <source>
        <strain evidence="25">ATCC 35091 / DSM 1616 / JCM 8930 / NBRC 15331 / P1</strain>
    </source>
</reference>
<dbReference type="NCBIfam" id="NF004426">
    <property type="entry name" value="PRK05769.1"/>
    <property type="match status" value="1"/>
</dbReference>
<dbReference type="EMBL" id="CP033235">
    <property type="protein sequence ID" value="AZF67798.1"/>
    <property type="molecule type" value="Genomic_DNA"/>
</dbReference>
<sequence>MSKKVDELIKEDQEYLMQSFRRWYPFVIDHGFGAIVYDIEGNEYIDFNAGIGVVALGHKNEKIINAVKEQMDKFFHYSLTDFYYEVAIEVAKRLSSLMPFSAKVFYANSGTESVEAAIKIARGHTGRQWIIGFINSFHGRTLGSLAFTSSKAIQRKSFSPLLPSTYLIPYPDRRDPLCKEECTEELLGFIEDWVFKKVVDPNEVAAFIAEPIQGEGGVIVPPKDFFYKLNNLLKKFGILLILDEVQTGIGRTGKMFAFEHFNVTPDLVCLAKALGGGLPLGAVVGRKEIMDLPPGSHANTFGGNPLALAAANVILEEVPKLLDHVSSIGKKIIEELTDTRSPYLYDVRGLGLLIGAELRKNDKPFVEGLEKVLYNSFRRGVLAIGAGESVVRIEPPLIISEELAMKGTKILKEEIEKL</sequence>
<dbReference type="KEGG" id="ssoa:SULA_0982"/>
<evidence type="ECO:0000313" key="13">
    <source>
        <dbReference type="EMBL" id="AZF67798.1"/>
    </source>
</evidence>
<dbReference type="Proteomes" id="UP000269431">
    <property type="component" value="Chromosome"/>
</dbReference>
<dbReference type="KEGG" id="ssof:SULC_0983"/>
<dbReference type="EMBL" id="CP033240">
    <property type="protein sequence ID" value="AZF80876.1"/>
    <property type="molecule type" value="Genomic_DNA"/>
</dbReference>
<dbReference type="CDD" id="cd00610">
    <property type="entry name" value="OAT_like"/>
    <property type="match status" value="1"/>
</dbReference>
<dbReference type="EMBL" id="CP033238">
    <property type="protein sequence ID" value="AZF75662.1"/>
    <property type="molecule type" value="Genomic_DNA"/>
</dbReference>
<dbReference type="PANTHER" id="PTHR11986">
    <property type="entry name" value="AMINOTRANSFERASE CLASS III"/>
    <property type="match status" value="1"/>
</dbReference>
<evidence type="ECO:0000313" key="15">
    <source>
        <dbReference type="EMBL" id="AZF73038.1"/>
    </source>
</evidence>
<evidence type="ECO:0000313" key="20">
    <source>
        <dbReference type="EMBL" id="QPG50311.1"/>
    </source>
</evidence>
<organism evidence="10 23">
    <name type="scientific">Saccharolobus solfataricus</name>
    <name type="common">Sulfolobus solfataricus</name>
    <dbReference type="NCBI Taxonomy" id="2287"/>
    <lineage>
        <taxon>Archaea</taxon>
        <taxon>Thermoproteota</taxon>
        <taxon>Thermoprotei</taxon>
        <taxon>Sulfolobales</taxon>
        <taxon>Sulfolobaceae</taxon>
        <taxon>Saccharolobus</taxon>
    </lineage>
</organism>